<keyword evidence="7" id="KW-1185">Reference proteome</keyword>
<dbReference type="InterPro" id="IPR023772">
    <property type="entry name" value="DNA-bd_HTH_TetR-type_CS"/>
</dbReference>
<dbReference type="Gene3D" id="1.10.357.10">
    <property type="entry name" value="Tetracycline Repressor, domain 2"/>
    <property type="match status" value="1"/>
</dbReference>
<evidence type="ECO:0000259" key="5">
    <source>
        <dbReference type="PROSITE" id="PS50977"/>
    </source>
</evidence>
<dbReference type="PROSITE" id="PS50977">
    <property type="entry name" value="HTH_TETR_2"/>
    <property type="match status" value="1"/>
</dbReference>
<dbReference type="RefSeq" id="WP_101835123.1">
    <property type="nucleotide sequence ID" value="NZ_FZMO01000533.1"/>
</dbReference>
<dbReference type="GO" id="GO:0045892">
    <property type="term" value="P:negative regulation of DNA-templated transcription"/>
    <property type="evidence" value="ECO:0007669"/>
    <property type="project" value="UniProtKB-ARBA"/>
</dbReference>
<dbReference type="Proteomes" id="UP000234331">
    <property type="component" value="Unassembled WGS sequence"/>
</dbReference>
<dbReference type="InterPro" id="IPR009057">
    <property type="entry name" value="Homeodomain-like_sf"/>
</dbReference>
<name>A0A2I2L048_9ACTN</name>
<dbReference type="Pfam" id="PF00440">
    <property type="entry name" value="TetR_N"/>
    <property type="match status" value="1"/>
</dbReference>
<dbReference type="PANTHER" id="PTHR30055:SF234">
    <property type="entry name" value="HTH-TYPE TRANSCRIPTIONAL REGULATOR BETI"/>
    <property type="match status" value="1"/>
</dbReference>
<dbReference type="InterPro" id="IPR001647">
    <property type="entry name" value="HTH_TetR"/>
</dbReference>
<dbReference type="EMBL" id="FZMO01000533">
    <property type="protein sequence ID" value="SNQ51301.1"/>
    <property type="molecule type" value="Genomic_DNA"/>
</dbReference>
<organism evidence="6 7">
    <name type="scientific">Frankia canadensis</name>
    <dbReference type="NCBI Taxonomy" id="1836972"/>
    <lineage>
        <taxon>Bacteria</taxon>
        <taxon>Bacillati</taxon>
        <taxon>Actinomycetota</taxon>
        <taxon>Actinomycetes</taxon>
        <taxon>Frankiales</taxon>
        <taxon>Frankiaceae</taxon>
        <taxon>Frankia</taxon>
    </lineage>
</organism>
<sequence>MSGGDAEGLRERKKRRTRQAIVEVAHELFHEKGFEATTVEEIAAGAEVSERTLFRYFTSKESIAIAPLEEVGALTVAALRRRPADEPPLTALRNAALGAWELMSPDGNSLRHYADHLLPLGGTSALAGAVLSQLVAIGDRLAVELLDAPSADADAGPRGASSVRPVAVGELDAQLAVVAFLAAIQVAIRAWCSSASTDLGDLVATVEFCLDRISLNP</sequence>
<feature type="domain" description="HTH tetR-type" evidence="5">
    <location>
        <begin position="15"/>
        <end position="75"/>
    </location>
</feature>
<dbReference type="PROSITE" id="PS01081">
    <property type="entry name" value="HTH_TETR_1"/>
    <property type="match status" value="1"/>
</dbReference>
<dbReference type="OrthoDB" id="8688418at2"/>
<dbReference type="InterPro" id="IPR050109">
    <property type="entry name" value="HTH-type_TetR-like_transc_reg"/>
</dbReference>
<dbReference type="SUPFAM" id="SSF46689">
    <property type="entry name" value="Homeodomain-like"/>
    <property type="match status" value="1"/>
</dbReference>
<dbReference type="AlphaFoldDB" id="A0A2I2L048"/>
<keyword evidence="2 4" id="KW-0238">DNA-binding</keyword>
<keyword evidence="3" id="KW-0804">Transcription</keyword>
<accession>A0A2I2L048</accession>
<feature type="DNA-binding region" description="H-T-H motif" evidence="4">
    <location>
        <begin position="38"/>
        <end position="57"/>
    </location>
</feature>
<evidence type="ECO:0000256" key="1">
    <source>
        <dbReference type="ARBA" id="ARBA00023015"/>
    </source>
</evidence>
<protein>
    <submittedName>
        <fullName evidence="6">Transcriptional regulator</fullName>
    </submittedName>
</protein>
<dbReference type="GO" id="GO:0000976">
    <property type="term" value="F:transcription cis-regulatory region binding"/>
    <property type="evidence" value="ECO:0007669"/>
    <property type="project" value="TreeGrafter"/>
</dbReference>
<keyword evidence="1" id="KW-0805">Transcription regulation</keyword>
<evidence type="ECO:0000256" key="2">
    <source>
        <dbReference type="ARBA" id="ARBA00023125"/>
    </source>
</evidence>
<dbReference type="GO" id="GO:0003700">
    <property type="term" value="F:DNA-binding transcription factor activity"/>
    <property type="evidence" value="ECO:0007669"/>
    <property type="project" value="TreeGrafter"/>
</dbReference>
<proteinExistence type="predicted"/>
<gene>
    <name evidence="6" type="ORF">FRACA_670008</name>
</gene>
<reference evidence="6 7" key="1">
    <citation type="submission" date="2017-06" db="EMBL/GenBank/DDBJ databases">
        <authorList>
            <person name="Kim H.J."/>
            <person name="Triplett B.A."/>
        </authorList>
    </citation>
    <scope>NUCLEOTIDE SEQUENCE [LARGE SCALE GENOMIC DNA]</scope>
    <source>
        <strain evidence="6">FRACA_ARgP5</strain>
    </source>
</reference>
<dbReference type="PANTHER" id="PTHR30055">
    <property type="entry name" value="HTH-TYPE TRANSCRIPTIONAL REGULATOR RUTR"/>
    <property type="match status" value="1"/>
</dbReference>
<evidence type="ECO:0000256" key="4">
    <source>
        <dbReference type="PROSITE-ProRule" id="PRU00335"/>
    </source>
</evidence>
<dbReference type="PRINTS" id="PR00455">
    <property type="entry name" value="HTHTETR"/>
</dbReference>
<evidence type="ECO:0000256" key="3">
    <source>
        <dbReference type="ARBA" id="ARBA00023163"/>
    </source>
</evidence>
<evidence type="ECO:0000313" key="6">
    <source>
        <dbReference type="EMBL" id="SNQ51301.1"/>
    </source>
</evidence>
<dbReference type="Gene3D" id="1.10.10.60">
    <property type="entry name" value="Homeodomain-like"/>
    <property type="match status" value="1"/>
</dbReference>
<evidence type="ECO:0000313" key="7">
    <source>
        <dbReference type="Proteomes" id="UP000234331"/>
    </source>
</evidence>
<dbReference type="FunFam" id="1.10.10.60:FF:000141">
    <property type="entry name" value="TetR family transcriptional regulator"/>
    <property type="match status" value="1"/>
</dbReference>